<feature type="transmembrane region" description="Helical" evidence="1">
    <location>
        <begin position="6"/>
        <end position="23"/>
    </location>
</feature>
<dbReference type="EMBL" id="JBHUHY010000016">
    <property type="protein sequence ID" value="MFD2188323.1"/>
    <property type="molecule type" value="Genomic_DNA"/>
</dbReference>
<sequence length="231" mass="27283">MYYQLIINFFEIVAAVSGTIFLIKCRGSNHSRYLVYFLWFTVFFELIFAWLPYGVEIYESLAFLRNSIFEENIWIYNLYDIVSFSFYMIFFISFIERQKIRKMAMIAVSSFVIYLILSLIFFVDFSTEVSSINFSLGSLILLIIIASFFFQMLQSEKILNFYKIIPFYIGIGALIFHLSVAPILIYSKYYSNAKSPEFVKVYDLILTTANIFMYTCYTIGFIICLKKKKSY</sequence>
<gene>
    <name evidence="2" type="ORF">ACFSJT_16075</name>
</gene>
<evidence type="ECO:0008006" key="4">
    <source>
        <dbReference type="Google" id="ProtNLM"/>
    </source>
</evidence>
<proteinExistence type="predicted"/>
<accession>A0ABW5AZX9</accession>
<name>A0ABW5AZX9_9FLAO</name>
<dbReference type="RefSeq" id="WP_378321356.1">
    <property type="nucleotide sequence ID" value="NZ_JBHUHY010000016.1"/>
</dbReference>
<feature type="transmembrane region" description="Helical" evidence="1">
    <location>
        <begin position="104"/>
        <end position="122"/>
    </location>
</feature>
<evidence type="ECO:0000313" key="3">
    <source>
        <dbReference type="Proteomes" id="UP001597344"/>
    </source>
</evidence>
<feature type="transmembrane region" description="Helical" evidence="1">
    <location>
        <begin position="205"/>
        <end position="225"/>
    </location>
</feature>
<feature type="transmembrane region" description="Helical" evidence="1">
    <location>
        <begin position="73"/>
        <end position="92"/>
    </location>
</feature>
<keyword evidence="3" id="KW-1185">Reference proteome</keyword>
<keyword evidence="1" id="KW-0812">Transmembrane</keyword>
<protein>
    <recommendedName>
        <fullName evidence="4">Histidine kinase N-terminal 7TM region domain-containing protein</fullName>
    </recommendedName>
</protein>
<reference evidence="3" key="1">
    <citation type="journal article" date="2019" name="Int. J. Syst. Evol. Microbiol.">
        <title>The Global Catalogue of Microorganisms (GCM) 10K type strain sequencing project: providing services to taxonomists for standard genome sequencing and annotation.</title>
        <authorList>
            <consortium name="The Broad Institute Genomics Platform"/>
            <consortium name="The Broad Institute Genome Sequencing Center for Infectious Disease"/>
            <person name="Wu L."/>
            <person name="Ma J."/>
        </authorList>
    </citation>
    <scope>NUCLEOTIDE SEQUENCE [LARGE SCALE GENOMIC DNA]</scope>
    <source>
        <strain evidence="3">DT92</strain>
    </source>
</reference>
<comment type="caution">
    <text evidence="2">The sequence shown here is derived from an EMBL/GenBank/DDBJ whole genome shotgun (WGS) entry which is preliminary data.</text>
</comment>
<keyword evidence="1" id="KW-1133">Transmembrane helix</keyword>
<feature type="transmembrane region" description="Helical" evidence="1">
    <location>
        <begin position="134"/>
        <end position="153"/>
    </location>
</feature>
<evidence type="ECO:0000313" key="2">
    <source>
        <dbReference type="EMBL" id="MFD2188323.1"/>
    </source>
</evidence>
<keyword evidence="1" id="KW-0472">Membrane</keyword>
<evidence type="ECO:0000256" key="1">
    <source>
        <dbReference type="SAM" id="Phobius"/>
    </source>
</evidence>
<organism evidence="2 3">
    <name type="scientific">Aquimarina celericrescens</name>
    <dbReference type="NCBI Taxonomy" id="1964542"/>
    <lineage>
        <taxon>Bacteria</taxon>
        <taxon>Pseudomonadati</taxon>
        <taxon>Bacteroidota</taxon>
        <taxon>Flavobacteriia</taxon>
        <taxon>Flavobacteriales</taxon>
        <taxon>Flavobacteriaceae</taxon>
        <taxon>Aquimarina</taxon>
    </lineage>
</organism>
<dbReference type="Proteomes" id="UP001597344">
    <property type="component" value="Unassembled WGS sequence"/>
</dbReference>
<feature type="transmembrane region" description="Helical" evidence="1">
    <location>
        <begin position="35"/>
        <end position="53"/>
    </location>
</feature>
<feature type="transmembrane region" description="Helical" evidence="1">
    <location>
        <begin position="165"/>
        <end position="185"/>
    </location>
</feature>